<organism evidence="8 9">
    <name type="scientific">Granulicella pectinivorans</name>
    <dbReference type="NCBI Taxonomy" id="474950"/>
    <lineage>
        <taxon>Bacteria</taxon>
        <taxon>Pseudomonadati</taxon>
        <taxon>Acidobacteriota</taxon>
        <taxon>Terriglobia</taxon>
        <taxon>Terriglobales</taxon>
        <taxon>Acidobacteriaceae</taxon>
        <taxon>Granulicella</taxon>
    </lineage>
</organism>
<dbReference type="PANTHER" id="PTHR30469">
    <property type="entry name" value="MULTIDRUG RESISTANCE PROTEIN MDTA"/>
    <property type="match status" value="1"/>
</dbReference>
<dbReference type="InterPro" id="IPR058637">
    <property type="entry name" value="YknX-like_C"/>
</dbReference>
<feature type="coiled-coil region" evidence="2">
    <location>
        <begin position="175"/>
        <end position="202"/>
    </location>
</feature>
<evidence type="ECO:0000313" key="9">
    <source>
        <dbReference type="Proteomes" id="UP000199024"/>
    </source>
</evidence>
<reference evidence="8 9" key="1">
    <citation type="submission" date="2016-10" db="EMBL/GenBank/DDBJ databases">
        <authorList>
            <person name="de Groot N.N."/>
        </authorList>
    </citation>
    <scope>NUCLEOTIDE SEQUENCE [LARGE SCALE GENOMIC DNA]</scope>
    <source>
        <strain evidence="8 9">DSM 21001</strain>
    </source>
</reference>
<dbReference type="Pfam" id="PF25917">
    <property type="entry name" value="BSH_RND"/>
    <property type="match status" value="1"/>
</dbReference>
<dbReference type="AlphaFoldDB" id="A0A1I6L113"/>
<evidence type="ECO:0000256" key="3">
    <source>
        <dbReference type="SAM" id="MobiDB-lite"/>
    </source>
</evidence>
<protein>
    <submittedName>
        <fullName evidence="8">RND family efflux transporter, MFP subunit</fullName>
    </submittedName>
</protein>
<dbReference type="EMBL" id="FOZL01000001">
    <property type="protein sequence ID" value="SFR97131.1"/>
    <property type="molecule type" value="Genomic_DNA"/>
</dbReference>
<dbReference type="GO" id="GO:0015562">
    <property type="term" value="F:efflux transmembrane transporter activity"/>
    <property type="evidence" value="ECO:0007669"/>
    <property type="project" value="TreeGrafter"/>
</dbReference>
<evidence type="ECO:0000256" key="2">
    <source>
        <dbReference type="SAM" id="Coils"/>
    </source>
</evidence>
<sequence>MDEKSFDQREREQKAREQQRLGEEFAHPERAEGRRLGENFAEANEPDDAKMGKLFAEANTTHEDEKKKGSKKVLVWFILIVVAVFGVVFLLAMIPRHNRDKENAKKADEEKNRKPVVIVETVKRDDHSGGLVLPGTTTPLTEAYVFARANGYLKTRLVDIGDHVQKGQLLAVIDSPDLDAQVAQAREQVRQAESQVAQQKTQLALTKITWDRWRVLVQKGVFARQDGDQKEADYLAAEANVAAAERNAQAFRANLQRVISLQAYEQVRAPFDGVITARNVDVGALISASGSTSGGATGPSGLGATNTGGTSGSSPTAGTATGGGDGSGAGALFSVAQVQRLRVLVAVPEGYASSVKPGQKTVMHFQEFPKQEFPADVTRTAGSIDQNTRTLLTEVQVDNRDGRLLAGMYAVVTFDGVTGAGPLMIPGDAIVIRENTTEVAVVEDGKIRMQPVEIGRDFGEAVEIVHGLKEGDVIATSVTDEVHDGAQVQAREESADKKKAVQHAPSNTLPGGSSQYGDQSITDQNLQGQANQTQQKKPASQTKKSESKP</sequence>
<keyword evidence="2" id="KW-0175">Coiled coil</keyword>
<name>A0A1I6L113_9BACT</name>
<dbReference type="Pfam" id="PF25989">
    <property type="entry name" value="YknX_C"/>
    <property type="match status" value="1"/>
</dbReference>
<dbReference type="Gene3D" id="2.40.30.170">
    <property type="match status" value="1"/>
</dbReference>
<feature type="compositionally biased region" description="Low complexity" evidence="3">
    <location>
        <begin position="302"/>
        <end position="319"/>
    </location>
</feature>
<dbReference type="InterPro" id="IPR058792">
    <property type="entry name" value="Beta-barrel_RND_2"/>
</dbReference>
<dbReference type="PROSITE" id="PS50890">
    <property type="entry name" value="PUA"/>
    <property type="match status" value="1"/>
</dbReference>
<comment type="similarity">
    <text evidence="1">Belongs to the membrane fusion protein (MFP) (TC 8.A.1) family.</text>
</comment>
<feature type="compositionally biased region" description="Low complexity" evidence="3">
    <location>
        <begin position="524"/>
        <end position="535"/>
    </location>
</feature>
<dbReference type="Proteomes" id="UP000199024">
    <property type="component" value="Unassembled WGS sequence"/>
</dbReference>
<keyword evidence="4" id="KW-1133">Transmembrane helix</keyword>
<feature type="region of interest" description="Disordered" evidence="3">
    <location>
        <begin position="491"/>
        <end position="549"/>
    </location>
</feature>
<gene>
    <name evidence="8" type="ORF">SAMN05421771_0093</name>
</gene>
<dbReference type="Pfam" id="PF25954">
    <property type="entry name" value="Beta-barrel_RND_2"/>
    <property type="match status" value="1"/>
</dbReference>
<dbReference type="Gene3D" id="2.40.420.20">
    <property type="match status" value="1"/>
</dbReference>
<dbReference type="RefSeq" id="WP_089835609.1">
    <property type="nucleotide sequence ID" value="NZ_FOZL01000001.1"/>
</dbReference>
<keyword evidence="4" id="KW-0812">Transmembrane</keyword>
<evidence type="ECO:0000256" key="4">
    <source>
        <dbReference type="SAM" id="Phobius"/>
    </source>
</evidence>
<dbReference type="FunFam" id="2.40.30.170:FF:000010">
    <property type="entry name" value="Efflux RND transporter periplasmic adaptor subunit"/>
    <property type="match status" value="1"/>
</dbReference>
<proteinExistence type="inferred from homology"/>
<dbReference type="InterPro" id="IPR006143">
    <property type="entry name" value="RND_pump_MFP"/>
</dbReference>
<dbReference type="STRING" id="474950.SAMN05421771_0093"/>
<dbReference type="OrthoDB" id="9810430at2"/>
<dbReference type="SUPFAM" id="SSF111369">
    <property type="entry name" value="HlyD-like secretion proteins"/>
    <property type="match status" value="1"/>
</dbReference>
<evidence type="ECO:0000259" key="5">
    <source>
        <dbReference type="Pfam" id="PF25917"/>
    </source>
</evidence>
<evidence type="ECO:0000259" key="7">
    <source>
        <dbReference type="Pfam" id="PF25989"/>
    </source>
</evidence>
<keyword evidence="4" id="KW-0472">Membrane</keyword>
<dbReference type="GO" id="GO:1990281">
    <property type="term" value="C:efflux pump complex"/>
    <property type="evidence" value="ECO:0007669"/>
    <property type="project" value="TreeGrafter"/>
</dbReference>
<feature type="domain" description="YknX-like C-terminal permuted SH3-like" evidence="7">
    <location>
        <begin position="424"/>
        <end position="489"/>
    </location>
</feature>
<feature type="domain" description="CusB-like beta-barrel" evidence="6">
    <location>
        <begin position="344"/>
        <end position="415"/>
    </location>
</feature>
<feature type="compositionally biased region" description="Gly residues" evidence="3">
    <location>
        <begin position="292"/>
        <end position="301"/>
    </location>
</feature>
<feature type="domain" description="Multidrug resistance protein MdtA-like barrel-sandwich hybrid" evidence="5">
    <location>
        <begin position="143"/>
        <end position="291"/>
    </location>
</feature>
<evidence type="ECO:0000313" key="8">
    <source>
        <dbReference type="EMBL" id="SFR97131.1"/>
    </source>
</evidence>
<feature type="compositionally biased region" description="Polar residues" evidence="3">
    <location>
        <begin position="504"/>
        <end position="523"/>
    </location>
</feature>
<dbReference type="Gene3D" id="2.40.50.100">
    <property type="match status" value="1"/>
</dbReference>
<feature type="compositionally biased region" description="Basic and acidic residues" evidence="3">
    <location>
        <begin position="1"/>
        <end position="37"/>
    </location>
</feature>
<feature type="region of interest" description="Disordered" evidence="3">
    <location>
        <begin position="1"/>
        <end position="47"/>
    </location>
</feature>
<feature type="transmembrane region" description="Helical" evidence="4">
    <location>
        <begin position="73"/>
        <end position="94"/>
    </location>
</feature>
<dbReference type="NCBIfam" id="TIGR01730">
    <property type="entry name" value="RND_mfp"/>
    <property type="match status" value="2"/>
</dbReference>
<keyword evidence="9" id="KW-1185">Reference proteome</keyword>
<evidence type="ECO:0000259" key="6">
    <source>
        <dbReference type="Pfam" id="PF25954"/>
    </source>
</evidence>
<evidence type="ECO:0000256" key="1">
    <source>
        <dbReference type="ARBA" id="ARBA00009477"/>
    </source>
</evidence>
<dbReference type="PANTHER" id="PTHR30469:SF37">
    <property type="entry name" value="RAGD PROTEIN"/>
    <property type="match status" value="1"/>
</dbReference>
<dbReference type="Gene3D" id="1.10.287.470">
    <property type="entry name" value="Helix hairpin bin"/>
    <property type="match status" value="1"/>
</dbReference>
<accession>A0A1I6L113</accession>
<feature type="region of interest" description="Disordered" evidence="3">
    <location>
        <begin position="290"/>
        <end position="323"/>
    </location>
</feature>
<dbReference type="InterPro" id="IPR058625">
    <property type="entry name" value="MdtA-like_BSH"/>
</dbReference>